<accession>A0A424YFJ9</accession>
<gene>
    <name evidence="3" type="primary">scpA</name>
    <name evidence="4" type="ORF">D5R97_04125</name>
</gene>
<reference evidence="4 5" key="1">
    <citation type="submission" date="2018-08" db="EMBL/GenBank/DDBJ databases">
        <title>The metabolism and importance of syntrophic acetate oxidation coupled to methane or sulfide production in haloalkaline environments.</title>
        <authorList>
            <person name="Timmers P.H.A."/>
            <person name="Vavourakis C.D."/>
            <person name="Sorokin D.Y."/>
            <person name="Sinninghe Damste J.S."/>
            <person name="Muyzer G."/>
            <person name="Stams A.J.M."/>
            <person name="Plugge C.M."/>
        </authorList>
    </citation>
    <scope>NUCLEOTIDE SEQUENCE [LARGE SCALE GENOMIC DNA]</scope>
    <source>
        <strain evidence="4">MSAO_Bac1</strain>
    </source>
</reference>
<dbReference type="Proteomes" id="UP000285138">
    <property type="component" value="Unassembled WGS sequence"/>
</dbReference>
<dbReference type="Gene3D" id="1.10.10.580">
    <property type="entry name" value="Structural maintenance of chromosome 1. Chain E"/>
    <property type="match status" value="1"/>
</dbReference>
<sequence>MDYKVKTDVFEGPFDLLFHLVKKAEIDIYQVPISQIAYQYLEYVKEIQEFNPEIAGDFLVMASTLLKLKSQRLLPSLSLQGEEEAEEEGLLYSSEEELFERMLEYRQYKSTAEILKKMEEEEKKYFPRPVTVEVEEEKVAENHLKEYIGKVTLKDLTASMEKVMKNLQEEEHEVILPQEISLTQKMEEIVSFLDKWDEAELEELLESQRTRSSLIVTFFALLILVKLNKISVWQKYGFGPILVRNNNVKDGPCLHTERWGTIG</sequence>
<evidence type="ECO:0000256" key="1">
    <source>
        <dbReference type="ARBA" id="ARBA00022829"/>
    </source>
</evidence>
<comment type="similarity">
    <text evidence="3">Belongs to the ScpA family.</text>
</comment>
<proteinExistence type="inferred from homology"/>
<comment type="function">
    <text evidence="3">Participates in chromosomal partition during cell division. May act via the formation of a condensin-like complex containing Smc and ScpB that pull DNA away from mid-cell into both cell halves.</text>
</comment>
<evidence type="ECO:0000256" key="2">
    <source>
        <dbReference type="ARBA" id="ARBA00044777"/>
    </source>
</evidence>
<dbReference type="HAMAP" id="MF_01805">
    <property type="entry name" value="ScpA"/>
    <property type="match status" value="1"/>
</dbReference>
<organism evidence="4 5">
    <name type="scientific">Candidatus Syntrophonatronum acetioxidans</name>
    <dbReference type="NCBI Taxonomy" id="1795816"/>
    <lineage>
        <taxon>Bacteria</taxon>
        <taxon>Bacillati</taxon>
        <taxon>Bacillota</taxon>
        <taxon>Clostridia</taxon>
        <taxon>Eubacteriales</taxon>
        <taxon>Syntrophomonadaceae</taxon>
        <taxon>Candidatus Syntrophonatronum</taxon>
    </lineage>
</organism>
<dbReference type="GO" id="GO:0007059">
    <property type="term" value="P:chromosome segregation"/>
    <property type="evidence" value="ECO:0007669"/>
    <property type="project" value="UniProtKB-UniRule"/>
</dbReference>
<comment type="caution">
    <text evidence="4">The sequence shown here is derived from an EMBL/GenBank/DDBJ whole genome shotgun (WGS) entry which is preliminary data.</text>
</comment>
<dbReference type="Gene3D" id="6.10.250.2410">
    <property type="match status" value="1"/>
</dbReference>
<comment type="subcellular location">
    <subcellularLocation>
        <location evidence="3">Cytoplasm</location>
    </subcellularLocation>
    <text evidence="3">Associated with two foci at the outer edges of the nucleoid region in young cells, and at four foci within both cell halves in older cells.</text>
</comment>
<dbReference type="AlphaFoldDB" id="A0A424YFJ9"/>
<keyword evidence="3" id="KW-0132">Cell division</keyword>
<keyword evidence="3" id="KW-0131">Cell cycle</keyword>
<name>A0A424YFJ9_9FIRM</name>
<dbReference type="GO" id="GO:0006260">
    <property type="term" value="P:DNA replication"/>
    <property type="evidence" value="ECO:0007669"/>
    <property type="project" value="UniProtKB-UniRule"/>
</dbReference>
<keyword evidence="3" id="KW-0963">Cytoplasm</keyword>
<evidence type="ECO:0000313" key="4">
    <source>
        <dbReference type="EMBL" id="RQD76578.1"/>
    </source>
</evidence>
<comment type="subunit">
    <text evidence="3">Component of a cohesin-like complex composed of ScpA, ScpB and the Smc homodimer, in which ScpA and ScpB bind to the head domain of Smc. The presence of the three proteins is required for the association of the complex with DNA.</text>
</comment>
<dbReference type="PANTHER" id="PTHR33969:SF2">
    <property type="entry name" value="SEGREGATION AND CONDENSATION PROTEIN A"/>
    <property type="match status" value="1"/>
</dbReference>
<dbReference type="InterPro" id="IPR003768">
    <property type="entry name" value="ScpA"/>
</dbReference>
<evidence type="ECO:0000313" key="5">
    <source>
        <dbReference type="Proteomes" id="UP000285138"/>
    </source>
</evidence>
<dbReference type="EMBL" id="QZAA01000112">
    <property type="protein sequence ID" value="RQD76578.1"/>
    <property type="molecule type" value="Genomic_DNA"/>
</dbReference>
<evidence type="ECO:0000256" key="3">
    <source>
        <dbReference type="HAMAP-Rule" id="MF_01805"/>
    </source>
</evidence>
<protein>
    <recommendedName>
        <fullName evidence="2 3">Segregation and condensation protein A</fullName>
    </recommendedName>
</protein>
<dbReference type="Pfam" id="PF02616">
    <property type="entry name" value="SMC_ScpA"/>
    <property type="match status" value="1"/>
</dbReference>
<dbReference type="InterPro" id="IPR023093">
    <property type="entry name" value="ScpA-like_C"/>
</dbReference>
<keyword evidence="1 3" id="KW-0159">Chromosome partition</keyword>
<dbReference type="GO" id="GO:0005737">
    <property type="term" value="C:cytoplasm"/>
    <property type="evidence" value="ECO:0007669"/>
    <property type="project" value="UniProtKB-SubCell"/>
</dbReference>
<dbReference type="PANTHER" id="PTHR33969">
    <property type="entry name" value="SEGREGATION AND CONDENSATION PROTEIN A"/>
    <property type="match status" value="1"/>
</dbReference>
<dbReference type="GO" id="GO:0051301">
    <property type="term" value="P:cell division"/>
    <property type="evidence" value="ECO:0007669"/>
    <property type="project" value="UniProtKB-KW"/>
</dbReference>